<evidence type="ECO:0000313" key="2">
    <source>
        <dbReference type="Proteomes" id="UP000026960"/>
    </source>
</evidence>
<accession>A0A0D3GES7</accession>
<name>A0A0D3GES7_9ORYZ</name>
<reference evidence="1" key="2">
    <citation type="submission" date="2015-03" db="UniProtKB">
        <authorList>
            <consortium name="EnsemblPlants"/>
        </authorList>
    </citation>
    <scope>IDENTIFICATION</scope>
</reference>
<organism evidence="1">
    <name type="scientific">Oryza barthii</name>
    <dbReference type="NCBI Taxonomy" id="65489"/>
    <lineage>
        <taxon>Eukaryota</taxon>
        <taxon>Viridiplantae</taxon>
        <taxon>Streptophyta</taxon>
        <taxon>Embryophyta</taxon>
        <taxon>Tracheophyta</taxon>
        <taxon>Spermatophyta</taxon>
        <taxon>Magnoliopsida</taxon>
        <taxon>Liliopsida</taxon>
        <taxon>Poales</taxon>
        <taxon>Poaceae</taxon>
        <taxon>BOP clade</taxon>
        <taxon>Oryzoideae</taxon>
        <taxon>Oryzeae</taxon>
        <taxon>Oryzinae</taxon>
        <taxon>Oryza</taxon>
    </lineage>
</organism>
<dbReference type="HOGENOM" id="CLU_2076882_0_0_1"/>
<protein>
    <submittedName>
        <fullName evidence="1">Uncharacterized protein</fullName>
    </submittedName>
</protein>
<keyword evidence="2" id="KW-1185">Reference proteome</keyword>
<sequence>MALPPPEQCSCEESGGGVFQRRPRCGGGECRVCGFQPPNLATWEAEGPWAAVVKAARASGGCWEGRRRKRWTAVVAEPEIGMQQRRGREAVSQRVGCDVSAAAGVAEDSGCSGGQQGA</sequence>
<dbReference type="Proteomes" id="UP000026960">
    <property type="component" value="Chromosome 6"/>
</dbReference>
<proteinExistence type="predicted"/>
<dbReference type="PaxDb" id="65489-OBART06G09120.1"/>
<reference evidence="1" key="1">
    <citation type="journal article" date="2009" name="Rice">
        <title>De Novo Next Generation Sequencing of Plant Genomes.</title>
        <authorList>
            <person name="Rounsley S."/>
            <person name="Marri P.R."/>
            <person name="Yu Y."/>
            <person name="He R."/>
            <person name="Sisneros N."/>
            <person name="Goicoechea J.L."/>
            <person name="Lee S.J."/>
            <person name="Angelova A."/>
            <person name="Kudrna D."/>
            <person name="Luo M."/>
            <person name="Affourtit J."/>
            <person name="Desany B."/>
            <person name="Knight J."/>
            <person name="Niazi F."/>
            <person name="Egholm M."/>
            <person name="Wing R.A."/>
        </authorList>
    </citation>
    <scope>NUCLEOTIDE SEQUENCE [LARGE SCALE GENOMIC DNA]</scope>
    <source>
        <strain evidence="1">cv. IRGC 105608</strain>
    </source>
</reference>
<evidence type="ECO:0000313" key="1">
    <source>
        <dbReference type="EnsemblPlants" id="OBART06G09120.1"/>
    </source>
</evidence>
<dbReference type="Gramene" id="OBART06G09120.1">
    <property type="protein sequence ID" value="OBART06G09120.1"/>
    <property type="gene ID" value="OBART06G09120"/>
</dbReference>
<dbReference type="AlphaFoldDB" id="A0A0D3GES7"/>
<dbReference type="EnsemblPlants" id="OBART06G09120.1">
    <property type="protein sequence ID" value="OBART06G09120.1"/>
    <property type="gene ID" value="OBART06G09120"/>
</dbReference>